<feature type="region of interest" description="Disordered" evidence="1">
    <location>
        <begin position="336"/>
        <end position="386"/>
    </location>
</feature>
<keyword evidence="3" id="KW-1185">Reference proteome</keyword>
<name>A0ABQ9WTD5_9EUKA</name>
<comment type="caution">
    <text evidence="2">The sequence shown here is derived from an EMBL/GenBank/DDBJ whole genome shotgun (WGS) entry which is preliminary data.</text>
</comment>
<feature type="compositionally biased region" description="Low complexity" evidence="1">
    <location>
        <begin position="366"/>
        <end position="386"/>
    </location>
</feature>
<feature type="compositionally biased region" description="Low complexity" evidence="1">
    <location>
        <begin position="166"/>
        <end position="177"/>
    </location>
</feature>
<sequence>MNCARIRCDQPDLTNVQPPSSAASRSPAVLVLAQTSPSHISLVPVRLSNISSLLVLLSPCRTRNHIRNNTRRFRVDSQSLTLPTGDTIPAQNPHHAGRLAGGNPQFTDNARKSKSGQEIDESSDSVDSEQLDGLGASDDSNSDADVSEAGRERLSETENDQDDPESASSSSSNTSNAESDEDEEGMQKDEPESSEESSIRHKPRKSKKDAEEQTRLESPSPTISAPPTPLTTTGMHLDLIPSSSDNPSLKGNEGEGQFVDQPDEEFRMIDEKFQFETFSSFFNAFFKQSQEVFGVPSIFFILSPLLRQVTSHRLLSPITHTLVINIDRTWKQKVEEQAEERDVKAEEPTIKKDPAKMEQTAEQAISSNTSPHTSNHHSSQSHVLTLPTPHSHPLPALYEFFVGGCVYPVVLSLPPSIRRLHKRFDNNHFSSRFLFDLGAVVCQLEETLLDDVRYVTFLRLDIDTSHLPPSHHLTQPLPRLSSQSLQP</sequence>
<protein>
    <submittedName>
        <fullName evidence="2">Uncharacterized protein</fullName>
    </submittedName>
</protein>
<dbReference type="EMBL" id="JARBJD010000398">
    <property type="protein sequence ID" value="KAK2942588.1"/>
    <property type="molecule type" value="Genomic_DNA"/>
</dbReference>
<proteinExistence type="predicted"/>
<evidence type="ECO:0000313" key="3">
    <source>
        <dbReference type="Proteomes" id="UP001281761"/>
    </source>
</evidence>
<dbReference type="Proteomes" id="UP001281761">
    <property type="component" value="Unassembled WGS sequence"/>
</dbReference>
<reference evidence="2 3" key="1">
    <citation type="journal article" date="2022" name="bioRxiv">
        <title>Genomics of Preaxostyla Flagellates Illuminates Evolutionary Transitions and the Path Towards Mitochondrial Loss.</title>
        <authorList>
            <person name="Novak L.V.F."/>
            <person name="Treitli S.C."/>
            <person name="Pyrih J."/>
            <person name="Halakuc P."/>
            <person name="Pipaliya S.V."/>
            <person name="Vacek V."/>
            <person name="Brzon O."/>
            <person name="Soukal P."/>
            <person name="Eme L."/>
            <person name="Dacks J.B."/>
            <person name="Karnkowska A."/>
            <person name="Elias M."/>
            <person name="Hampl V."/>
        </authorList>
    </citation>
    <scope>NUCLEOTIDE SEQUENCE [LARGE SCALE GENOMIC DNA]</scope>
    <source>
        <strain evidence="2">NAU3</strain>
        <tissue evidence="2">Gut</tissue>
    </source>
</reference>
<gene>
    <name evidence="2" type="ORF">BLNAU_22505</name>
</gene>
<evidence type="ECO:0000256" key="1">
    <source>
        <dbReference type="SAM" id="MobiDB-lite"/>
    </source>
</evidence>
<feature type="compositionally biased region" description="Acidic residues" evidence="1">
    <location>
        <begin position="118"/>
        <end position="130"/>
    </location>
</feature>
<evidence type="ECO:0000313" key="2">
    <source>
        <dbReference type="EMBL" id="KAK2942588.1"/>
    </source>
</evidence>
<accession>A0ABQ9WTD5</accession>
<feature type="compositionally biased region" description="Basic and acidic residues" evidence="1">
    <location>
        <begin position="336"/>
        <end position="356"/>
    </location>
</feature>
<feature type="region of interest" description="Disordered" evidence="1">
    <location>
        <begin position="77"/>
        <end position="260"/>
    </location>
</feature>
<organism evidence="2 3">
    <name type="scientific">Blattamonas nauphoetae</name>
    <dbReference type="NCBI Taxonomy" id="2049346"/>
    <lineage>
        <taxon>Eukaryota</taxon>
        <taxon>Metamonada</taxon>
        <taxon>Preaxostyla</taxon>
        <taxon>Oxymonadida</taxon>
        <taxon>Blattamonas</taxon>
    </lineage>
</organism>